<evidence type="ECO:0000256" key="1">
    <source>
        <dbReference type="SAM" id="MobiDB-lite"/>
    </source>
</evidence>
<feature type="compositionally biased region" description="Basic and acidic residues" evidence="1">
    <location>
        <begin position="62"/>
        <end position="76"/>
    </location>
</feature>
<dbReference type="AlphaFoldDB" id="A0A0M3J4N2"/>
<proteinExistence type="predicted"/>
<reference evidence="2 3" key="2">
    <citation type="submission" date="2018-11" db="EMBL/GenBank/DDBJ databases">
        <authorList>
            <consortium name="Pathogen Informatics"/>
        </authorList>
    </citation>
    <scope>NUCLEOTIDE SEQUENCE [LARGE SCALE GENOMIC DNA]</scope>
</reference>
<evidence type="ECO:0000313" key="4">
    <source>
        <dbReference type="WBParaSite" id="ASIM_0000250401-mRNA-1"/>
    </source>
</evidence>
<dbReference type="Proteomes" id="UP000267096">
    <property type="component" value="Unassembled WGS sequence"/>
</dbReference>
<reference evidence="4" key="1">
    <citation type="submission" date="2017-02" db="UniProtKB">
        <authorList>
            <consortium name="WormBaseParasite"/>
        </authorList>
    </citation>
    <scope>IDENTIFICATION</scope>
</reference>
<dbReference type="WBParaSite" id="ASIM_0000250401-mRNA-1">
    <property type="protein sequence ID" value="ASIM_0000250401-mRNA-1"/>
    <property type="gene ID" value="ASIM_0000250401"/>
</dbReference>
<evidence type="ECO:0000313" key="3">
    <source>
        <dbReference type="Proteomes" id="UP000267096"/>
    </source>
</evidence>
<keyword evidence="3" id="KW-1185">Reference proteome</keyword>
<accession>A0A0M3J4N2</accession>
<protein>
    <submittedName>
        <fullName evidence="4">Condensin complex subunit 2</fullName>
    </submittedName>
</protein>
<organism evidence="4">
    <name type="scientific">Anisakis simplex</name>
    <name type="common">Herring worm</name>
    <dbReference type="NCBI Taxonomy" id="6269"/>
    <lineage>
        <taxon>Eukaryota</taxon>
        <taxon>Metazoa</taxon>
        <taxon>Ecdysozoa</taxon>
        <taxon>Nematoda</taxon>
        <taxon>Chromadorea</taxon>
        <taxon>Rhabditida</taxon>
        <taxon>Spirurina</taxon>
        <taxon>Ascaridomorpha</taxon>
        <taxon>Ascaridoidea</taxon>
        <taxon>Anisakidae</taxon>
        <taxon>Anisakis</taxon>
        <taxon>Anisakis simplex complex</taxon>
    </lineage>
</organism>
<feature type="compositionally biased region" description="Polar residues" evidence="1">
    <location>
        <begin position="225"/>
        <end position="236"/>
    </location>
</feature>
<name>A0A0M3J4N2_ANISI</name>
<dbReference type="OrthoDB" id="5909113at2759"/>
<feature type="compositionally biased region" description="Basic and acidic residues" evidence="1">
    <location>
        <begin position="15"/>
        <end position="26"/>
    </location>
</feature>
<evidence type="ECO:0000313" key="2">
    <source>
        <dbReference type="EMBL" id="VDK19893.1"/>
    </source>
</evidence>
<feature type="region of interest" description="Disordered" evidence="1">
    <location>
        <begin position="1"/>
        <end position="134"/>
    </location>
</feature>
<sequence>MIHYECSPSPSTIMREFEYSMEERQQQGDSSNSPPPFMGNISPTMVHVRPSTSSFVDSFGTDQEHDEDREHQKVESRNNGGSGKSTAVPHFFGSPPANDQLWSGMMGSEEDSELARRKSSVDAENETNSLLPPGFFDRIQKSTAVKAPMPMITSIADLLVAIHTHTQPSEIAFLVADFTAKNVLGAEEQKLIENAIKKKVLVERKKRGDIIEEVDENKNTKSKKFPSSSMKQQADSGENEEDLFTASDFETGSKPSTFVGDVNAEKLKVFLVMLPFSIQSFIIDTEFLVVLLIEENCLYFAIVYVCNDLIENRMF</sequence>
<feature type="region of interest" description="Disordered" evidence="1">
    <location>
        <begin position="220"/>
        <end position="241"/>
    </location>
</feature>
<gene>
    <name evidence="2" type="ORF">ASIM_LOCUS2364</name>
</gene>
<dbReference type="EMBL" id="UYRR01003115">
    <property type="protein sequence ID" value="VDK19893.1"/>
    <property type="molecule type" value="Genomic_DNA"/>
</dbReference>